<feature type="transmembrane region" description="Helical" evidence="6">
    <location>
        <begin position="42"/>
        <end position="66"/>
    </location>
</feature>
<accession>A0ABD0XW53</accession>
<comment type="similarity">
    <text evidence="2">Belongs to the glycosyl hydrolase 13 family.</text>
</comment>
<sequence length="342" mass="39570">MADSQNGETKIDIENLRSAFVGMGKEELMKYANDPFWVKMRWFLFILFWLLWFGMLSGAIAIIVLAPKCAAPTPKEWYEQNPIYEINSRDSSNADSIIDLAVFLGMKENIEYFEELGVKTILLDSVLKSKKDNPNFVEDFMSVDPTLGTGDDFKKFLAMLKEKGIRLLMSLVPNYSSDTHMWFEKSVAKEEPYKDYYIWVPAKGKGTDGQPLPPNNWVSVNGGSAWEWNNARGEFYLHQFDKSQPDLNFRNQALIDYFKDVFKYWLDMGVSGFYLDRVEYLIEDASFKNEPINPDTGATHDQYEFYIHKQTTDLPETVHLLKDWGSFVRNHSGLVFSCNFVD</sequence>
<comment type="catalytic activity">
    <reaction evidence="1">
        <text>Hydrolysis of terminal, non-reducing (1-&gt;4)-linked alpha-D-glucose residues with release of alpha-D-glucose.</text>
        <dbReference type="EC" id="3.2.1.20"/>
    </reaction>
</comment>
<dbReference type="GO" id="GO:0004558">
    <property type="term" value="F:alpha-1,4-glucosidase activity"/>
    <property type="evidence" value="ECO:0007669"/>
    <property type="project" value="UniProtKB-EC"/>
</dbReference>
<evidence type="ECO:0000313" key="9">
    <source>
        <dbReference type="Proteomes" id="UP001558652"/>
    </source>
</evidence>
<dbReference type="SMART" id="SM00642">
    <property type="entry name" value="Aamy"/>
    <property type="match status" value="1"/>
</dbReference>
<dbReference type="InterPro" id="IPR042280">
    <property type="entry name" value="SLC3A2"/>
</dbReference>
<dbReference type="PANTHER" id="PTHR46673:SF1">
    <property type="entry name" value="4F2 CELL-SURFACE ANTIGEN HEAVY CHAIN"/>
    <property type="match status" value="1"/>
</dbReference>
<dbReference type="PANTHER" id="PTHR46673">
    <property type="entry name" value="4F2 CELL-SURFACE ANTIGEN HEAVY CHAIN"/>
    <property type="match status" value="1"/>
</dbReference>
<keyword evidence="6" id="KW-1133">Transmembrane helix</keyword>
<dbReference type="Pfam" id="PF00128">
    <property type="entry name" value="Alpha-amylase"/>
    <property type="match status" value="1"/>
</dbReference>
<evidence type="ECO:0000256" key="3">
    <source>
        <dbReference type="ARBA" id="ARBA00012741"/>
    </source>
</evidence>
<dbReference type="InterPro" id="IPR006047">
    <property type="entry name" value="GH13_cat_dom"/>
</dbReference>
<dbReference type="SUPFAM" id="SSF51445">
    <property type="entry name" value="(Trans)glycosidases"/>
    <property type="match status" value="1"/>
</dbReference>
<keyword evidence="5" id="KW-0378">Hydrolase</keyword>
<evidence type="ECO:0000256" key="2">
    <source>
        <dbReference type="ARBA" id="ARBA00008061"/>
    </source>
</evidence>
<evidence type="ECO:0000256" key="5">
    <source>
        <dbReference type="ARBA" id="ARBA00023295"/>
    </source>
</evidence>
<evidence type="ECO:0000256" key="6">
    <source>
        <dbReference type="SAM" id="Phobius"/>
    </source>
</evidence>
<dbReference type="EC" id="3.2.1.20" evidence="3"/>
<dbReference type="Proteomes" id="UP001558652">
    <property type="component" value="Unassembled WGS sequence"/>
</dbReference>
<name>A0ABD0XW53_9HEMI</name>
<dbReference type="FunFam" id="3.90.400.10:FF:000001">
    <property type="entry name" value="Maltase A3, isoform A"/>
    <property type="match status" value="1"/>
</dbReference>
<reference evidence="8 9" key="1">
    <citation type="submission" date="2024-07" db="EMBL/GenBank/DDBJ databases">
        <title>Chromosome-level genome assembly of the water stick insect Ranatra chinensis (Heteroptera: Nepidae).</title>
        <authorList>
            <person name="Liu X."/>
        </authorList>
    </citation>
    <scope>NUCLEOTIDE SEQUENCE [LARGE SCALE GENOMIC DNA]</scope>
    <source>
        <strain evidence="8">Cailab_2021Rc</strain>
        <tissue evidence="8">Muscle</tissue>
    </source>
</reference>
<dbReference type="InterPro" id="IPR045857">
    <property type="entry name" value="O16G_dom_2"/>
</dbReference>
<evidence type="ECO:0000256" key="1">
    <source>
        <dbReference type="ARBA" id="ARBA00001657"/>
    </source>
</evidence>
<dbReference type="AlphaFoldDB" id="A0ABD0XW53"/>
<proteinExistence type="inferred from homology"/>
<evidence type="ECO:0000313" key="8">
    <source>
        <dbReference type="EMBL" id="KAL1114840.1"/>
    </source>
</evidence>
<dbReference type="Gene3D" id="3.20.20.80">
    <property type="entry name" value="Glycosidases"/>
    <property type="match status" value="1"/>
</dbReference>
<keyword evidence="5" id="KW-0326">Glycosidase</keyword>
<dbReference type="Pfam" id="PF16028">
    <property type="entry name" value="SLC3A2_N"/>
    <property type="match status" value="1"/>
</dbReference>
<dbReference type="InterPro" id="IPR031984">
    <property type="entry name" value="SLC3A2_N"/>
</dbReference>
<organism evidence="8 9">
    <name type="scientific">Ranatra chinensis</name>
    <dbReference type="NCBI Taxonomy" id="642074"/>
    <lineage>
        <taxon>Eukaryota</taxon>
        <taxon>Metazoa</taxon>
        <taxon>Ecdysozoa</taxon>
        <taxon>Arthropoda</taxon>
        <taxon>Hexapoda</taxon>
        <taxon>Insecta</taxon>
        <taxon>Pterygota</taxon>
        <taxon>Neoptera</taxon>
        <taxon>Paraneoptera</taxon>
        <taxon>Hemiptera</taxon>
        <taxon>Heteroptera</taxon>
        <taxon>Panheteroptera</taxon>
        <taxon>Nepomorpha</taxon>
        <taxon>Nepidae</taxon>
        <taxon>Ranatrinae</taxon>
        <taxon>Ranatra</taxon>
    </lineage>
</organism>
<keyword evidence="4" id="KW-0325">Glycoprotein</keyword>
<keyword evidence="6" id="KW-0812">Transmembrane</keyword>
<evidence type="ECO:0000259" key="7">
    <source>
        <dbReference type="SMART" id="SM00642"/>
    </source>
</evidence>
<evidence type="ECO:0000256" key="4">
    <source>
        <dbReference type="ARBA" id="ARBA00023180"/>
    </source>
</evidence>
<protein>
    <recommendedName>
        <fullName evidence="3">alpha-glucosidase</fullName>
        <ecNumber evidence="3">3.2.1.20</ecNumber>
    </recommendedName>
</protein>
<gene>
    <name evidence="8" type="ORF">AAG570_007664</name>
</gene>
<keyword evidence="6" id="KW-0472">Membrane</keyword>
<comment type="caution">
    <text evidence="8">The sequence shown here is derived from an EMBL/GenBank/DDBJ whole genome shotgun (WGS) entry which is preliminary data.</text>
</comment>
<keyword evidence="9" id="KW-1185">Reference proteome</keyword>
<feature type="domain" description="Glycosyl hydrolase family 13 catalytic" evidence="7">
    <location>
        <begin position="94"/>
        <end position="342"/>
    </location>
</feature>
<dbReference type="EMBL" id="JBFDAA010000021">
    <property type="protein sequence ID" value="KAL1114840.1"/>
    <property type="molecule type" value="Genomic_DNA"/>
</dbReference>
<dbReference type="InterPro" id="IPR017853">
    <property type="entry name" value="GH"/>
</dbReference>
<dbReference type="Gene3D" id="3.90.400.10">
    <property type="entry name" value="Oligo-1,6-glucosidase, Domain 2"/>
    <property type="match status" value="1"/>
</dbReference>